<dbReference type="GeneID" id="37025152"/>
<dbReference type="GO" id="GO:0008270">
    <property type="term" value="F:zinc ion binding"/>
    <property type="evidence" value="ECO:0007669"/>
    <property type="project" value="InterPro"/>
</dbReference>
<dbReference type="PROSITE" id="PS50048">
    <property type="entry name" value="ZN2_CY6_FUNGAL_2"/>
    <property type="match status" value="1"/>
</dbReference>
<dbReference type="InterPro" id="IPR036864">
    <property type="entry name" value="Zn2-C6_fun-type_DNA-bd_sf"/>
</dbReference>
<accession>A0A316UG65</accession>
<dbReference type="SMART" id="SM00066">
    <property type="entry name" value="GAL4"/>
    <property type="match status" value="1"/>
</dbReference>
<dbReference type="InterPro" id="IPR001138">
    <property type="entry name" value="Zn2Cys6_DnaBD"/>
</dbReference>
<keyword evidence="3" id="KW-1185">Reference proteome</keyword>
<reference evidence="2 3" key="1">
    <citation type="journal article" date="2018" name="Mol. Biol. Evol.">
        <title>Broad Genomic Sampling Reveals a Smut Pathogenic Ancestry of the Fungal Clade Ustilaginomycotina.</title>
        <authorList>
            <person name="Kijpornyongpan T."/>
            <person name="Mondo S.J."/>
            <person name="Barry K."/>
            <person name="Sandor L."/>
            <person name="Lee J."/>
            <person name="Lipzen A."/>
            <person name="Pangilinan J."/>
            <person name="LaButti K."/>
            <person name="Hainaut M."/>
            <person name="Henrissat B."/>
            <person name="Grigoriev I.V."/>
            <person name="Spatafora J.W."/>
            <person name="Aime M.C."/>
        </authorList>
    </citation>
    <scope>NUCLEOTIDE SEQUENCE [LARGE SCALE GENOMIC DNA]</scope>
    <source>
        <strain evidence="2 3">MCA 5214</strain>
    </source>
</reference>
<dbReference type="EMBL" id="KZ819682">
    <property type="protein sequence ID" value="PWN24317.1"/>
    <property type="molecule type" value="Genomic_DNA"/>
</dbReference>
<dbReference type="CDD" id="cd00067">
    <property type="entry name" value="GAL4"/>
    <property type="match status" value="1"/>
</dbReference>
<sequence length="266" mass="28043">MASADGPRLCFPESSHQRRHAAANRSYMACMPCRRAKHKCDGTAPAAVRMAPASGLGQEPAASHHPCSRCASRSLSCLWAPKARLGRPRKELMVSTTGTTSAGLARTTASCTLRSAGPLDVSAIPEGLFGTECVTRDASRKRSPPRSKGEALLAAQALPFVSRQPRGRSANGQISEELNAGICSAGFLGPLQGMSPTFSMGLRGSWDIRDASAAAAQAAHFDEAFLAASMSFHTGAICDCSVWEGTAQRDACSYDDRDLPPFIGML</sequence>
<name>A0A316UG65_9BASI</name>
<dbReference type="SUPFAM" id="SSF57701">
    <property type="entry name" value="Zn2/Cys6 DNA-binding domain"/>
    <property type="match status" value="1"/>
</dbReference>
<organism evidence="2 3">
    <name type="scientific">Jaminaea rosea</name>
    <dbReference type="NCBI Taxonomy" id="1569628"/>
    <lineage>
        <taxon>Eukaryota</taxon>
        <taxon>Fungi</taxon>
        <taxon>Dikarya</taxon>
        <taxon>Basidiomycota</taxon>
        <taxon>Ustilaginomycotina</taxon>
        <taxon>Exobasidiomycetes</taxon>
        <taxon>Microstromatales</taxon>
        <taxon>Microstromatales incertae sedis</taxon>
        <taxon>Jaminaea</taxon>
    </lineage>
</organism>
<dbReference type="Proteomes" id="UP000245884">
    <property type="component" value="Unassembled WGS sequence"/>
</dbReference>
<dbReference type="AlphaFoldDB" id="A0A316UG65"/>
<dbReference type="STRING" id="1569628.A0A316UG65"/>
<dbReference type="GO" id="GO:0000981">
    <property type="term" value="F:DNA-binding transcription factor activity, RNA polymerase II-specific"/>
    <property type="evidence" value="ECO:0007669"/>
    <property type="project" value="InterPro"/>
</dbReference>
<dbReference type="RefSeq" id="XP_025358929.1">
    <property type="nucleotide sequence ID" value="XM_025503329.1"/>
</dbReference>
<proteinExistence type="predicted"/>
<evidence type="ECO:0000313" key="3">
    <source>
        <dbReference type="Proteomes" id="UP000245884"/>
    </source>
</evidence>
<evidence type="ECO:0000259" key="1">
    <source>
        <dbReference type="PROSITE" id="PS50048"/>
    </source>
</evidence>
<dbReference type="OrthoDB" id="2428527at2759"/>
<protein>
    <recommendedName>
        <fullName evidence="1">Zn(2)-C6 fungal-type domain-containing protein</fullName>
    </recommendedName>
</protein>
<gene>
    <name evidence="2" type="ORF">BDZ90DRAFT_126357</name>
</gene>
<dbReference type="Gene3D" id="4.10.240.10">
    <property type="entry name" value="Zn(2)-C6 fungal-type DNA-binding domain"/>
    <property type="match status" value="1"/>
</dbReference>
<feature type="domain" description="Zn(2)-C6 fungal-type" evidence="1">
    <location>
        <begin position="29"/>
        <end position="79"/>
    </location>
</feature>
<evidence type="ECO:0000313" key="2">
    <source>
        <dbReference type="EMBL" id="PWN24317.1"/>
    </source>
</evidence>